<dbReference type="Proteomes" id="UP000215383">
    <property type="component" value="Chromosome 1"/>
</dbReference>
<sequence>MKKEQLEKVQAEVSAWTYLNKLSPVEKNFKLKMLMQEIGDTFQIYSYENEELKRKVMIYYHEETKEYKLMVTIGLTEFCAIEYISANLEQLEKILNERFDTLLGDISSFNEEHISIIIKEKKIMQWDYIEQLPQEICGFKLFINPKEPVKVINGSYIIIDYCDFAAESNFIIYYNVFRDEFFGEAKIHRIPEITYEYDSSELKDLKIKLENKLENTLKQLRERI</sequence>
<keyword evidence="2" id="KW-1185">Reference proteome</keyword>
<dbReference type="GeneID" id="78506317"/>
<name>A0A239TCY9_9FIRM</name>
<protein>
    <submittedName>
        <fullName evidence="1">Uncharacterized protein</fullName>
    </submittedName>
</protein>
<dbReference type="RefSeq" id="WP_027890652.1">
    <property type="nucleotide sequence ID" value="NZ_LT906446.1"/>
</dbReference>
<organism evidence="1 2">
    <name type="scientific">Megamonas hypermegale</name>
    <dbReference type="NCBI Taxonomy" id="158847"/>
    <lineage>
        <taxon>Bacteria</taxon>
        <taxon>Bacillati</taxon>
        <taxon>Bacillota</taxon>
        <taxon>Negativicutes</taxon>
        <taxon>Selenomonadales</taxon>
        <taxon>Selenomonadaceae</taxon>
        <taxon>Megamonas</taxon>
    </lineage>
</organism>
<evidence type="ECO:0000313" key="1">
    <source>
        <dbReference type="EMBL" id="SNU94978.1"/>
    </source>
</evidence>
<accession>A0A239TCY9</accession>
<proteinExistence type="predicted"/>
<dbReference type="EMBL" id="LT906446">
    <property type="protein sequence ID" value="SNU94978.1"/>
    <property type="molecule type" value="Genomic_DNA"/>
</dbReference>
<gene>
    <name evidence="1" type="ORF">SAMEA4364220_00279</name>
</gene>
<evidence type="ECO:0000313" key="2">
    <source>
        <dbReference type="Proteomes" id="UP000215383"/>
    </source>
</evidence>
<dbReference type="eggNOG" id="ENOG50307QK">
    <property type="taxonomic scope" value="Bacteria"/>
</dbReference>
<dbReference type="AlphaFoldDB" id="A0A239TCY9"/>
<reference evidence="1 2" key="1">
    <citation type="submission" date="2017-06" db="EMBL/GenBank/DDBJ databases">
        <authorList>
            <consortium name="Pathogen Informatics"/>
        </authorList>
    </citation>
    <scope>NUCLEOTIDE SEQUENCE [LARGE SCALE GENOMIC DNA]</scope>
    <source>
        <strain evidence="1 2">NCTC10570</strain>
    </source>
</reference>